<feature type="non-terminal residue" evidence="2">
    <location>
        <position position="181"/>
    </location>
</feature>
<evidence type="ECO:0000313" key="2">
    <source>
        <dbReference type="EMBL" id="MDA5110998.1"/>
    </source>
</evidence>
<feature type="signal peptide" evidence="1">
    <location>
        <begin position="1"/>
        <end position="28"/>
    </location>
</feature>
<proteinExistence type="predicted"/>
<sequence length="181" mass="19581">MFSKAKIGMLLGAMATALSVGSIGSVYAAADNQPSAEQSVKIERQGWFKVGKPGEGKVIVKGPSLWENADLLALLKLDEEKLQSELKAGKSLADVAEEQGVSTDELVSLLTKQEEEHLAAAVKEGKLTQEQADKLKETISERVQHIVEDTHLGKGFGKFFVKFPGFGSNEELLALLKLDEE</sequence>
<organism evidence="2 3">
    <name type="scientific">Brevibacillus thermoruber</name>
    <dbReference type="NCBI Taxonomy" id="33942"/>
    <lineage>
        <taxon>Bacteria</taxon>
        <taxon>Bacillati</taxon>
        <taxon>Bacillota</taxon>
        <taxon>Bacilli</taxon>
        <taxon>Bacillales</taxon>
        <taxon>Paenibacillaceae</taxon>
        <taxon>Brevibacillus</taxon>
    </lineage>
</organism>
<gene>
    <name evidence="2" type="ORF">O3V59_21930</name>
</gene>
<dbReference type="AlphaFoldDB" id="A0A9X3TV17"/>
<accession>A0A9X3TV17</accession>
<protein>
    <submittedName>
        <fullName evidence="2">Uncharacterized protein</fullName>
    </submittedName>
</protein>
<comment type="caution">
    <text evidence="2">The sequence shown here is derived from an EMBL/GenBank/DDBJ whole genome shotgun (WGS) entry which is preliminary data.</text>
</comment>
<keyword evidence="3" id="KW-1185">Reference proteome</keyword>
<name>A0A9X3TV17_9BACL</name>
<evidence type="ECO:0000256" key="1">
    <source>
        <dbReference type="SAM" id="SignalP"/>
    </source>
</evidence>
<reference evidence="2" key="1">
    <citation type="submission" date="2022-12" db="EMBL/GenBank/DDBJ databases">
        <title>Draft genome sequence of the thermophilic strain Brevibacillus thermoruber HT42, isolated from Los Humeros, Puebla, Mexico, with biotechnological potential.</title>
        <authorList>
            <person name="Lara Sanchez J."/>
            <person name="Solis Palacios R."/>
            <person name="Bustos Baena A.S."/>
            <person name="Ruz Baez A.E."/>
            <person name="Espinosa Luna G."/>
            <person name="Oliart Ros R.M."/>
        </authorList>
    </citation>
    <scope>NUCLEOTIDE SEQUENCE</scope>
    <source>
        <strain evidence="2">HT42</strain>
    </source>
</reference>
<evidence type="ECO:0000313" key="3">
    <source>
        <dbReference type="Proteomes" id="UP001151071"/>
    </source>
</evidence>
<dbReference type="Proteomes" id="UP001151071">
    <property type="component" value="Unassembled WGS sequence"/>
</dbReference>
<dbReference type="EMBL" id="JAPYYP010000057">
    <property type="protein sequence ID" value="MDA5110998.1"/>
    <property type="molecule type" value="Genomic_DNA"/>
</dbReference>
<feature type="chain" id="PRO_5040940713" evidence="1">
    <location>
        <begin position="29"/>
        <end position="181"/>
    </location>
</feature>
<dbReference type="Gene3D" id="1.10.10.1530">
    <property type="match status" value="1"/>
</dbReference>
<keyword evidence="1" id="KW-0732">Signal</keyword>